<dbReference type="Pfam" id="PF00060">
    <property type="entry name" value="Lig_chan"/>
    <property type="match status" value="1"/>
</dbReference>
<dbReference type="Gene3D" id="3.40.190.10">
    <property type="entry name" value="Periplasmic binding protein-like II"/>
    <property type="match status" value="2"/>
</dbReference>
<dbReference type="AlphaFoldDB" id="A0A2I4AJR9"/>
<evidence type="ECO:0000256" key="23">
    <source>
        <dbReference type="SAM" id="SignalP"/>
    </source>
</evidence>
<evidence type="ECO:0000256" key="9">
    <source>
        <dbReference type="ARBA" id="ARBA00023018"/>
    </source>
</evidence>
<evidence type="ECO:0000313" key="26">
    <source>
        <dbReference type="RefSeq" id="XP_013855733.1"/>
    </source>
</evidence>
<dbReference type="SMART" id="SM00079">
    <property type="entry name" value="PBPe"/>
    <property type="match status" value="1"/>
</dbReference>
<keyword evidence="2" id="KW-0813">Transport</keyword>
<evidence type="ECO:0000256" key="1">
    <source>
        <dbReference type="ARBA" id="ARBA00004651"/>
    </source>
</evidence>
<evidence type="ECO:0000256" key="10">
    <source>
        <dbReference type="ARBA" id="ARBA00023065"/>
    </source>
</evidence>
<comment type="catalytic activity">
    <reaction evidence="20">
        <text>Ca(2+)(in) = Ca(2+)(out)</text>
        <dbReference type="Rhea" id="RHEA:29671"/>
        <dbReference type="ChEBI" id="CHEBI:29108"/>
    </reaction>
</comment>
<feature type="compositionally biased region" description="Polar residues" evidence="22">
    <location>
        <begin position="284"/>
        <end position="297"/>
    </location>
</feature>
<gene>
    <name evidence="26" type="primary">LOC106511522</name>
</gene>
<organism evidence="25 26">
    <name type="scientific">Austrofundulus limnaeus</name>
    <name type="common">Annual killifish</name>
    <dbReference type="NCBI Taxonomy" id="52670"/>
    <lineage>
        <taxon>Eukaryota</taxon>
        <taxon>Metazoa</taxon>
        <taxon>Chordata</taxon>
        <taxon>Craniata</taxon>
        <taxon>Vertebrata</taxon>
        <taxon>Euteleostomi</taxon>
        <taxon>Actinopterygii</taxon>
        <taxon>Neopterygii</taxon>
        <taxon>Teleostei</taxon>
        <taxon>Neoteleostei</taxon>
        <taxon>Acanthomorphata</taxon>
        <taxon>Ovalentaria</taxon>
        <taxon>Atherinomorphae</taxon>
        <taxon>Cyprinodontiformes</taxon>
        <taxon>Rivulidae</taxon>
        <taxon>Austrofundulus</taxon>
    </lineage>
</organism>
<keyword evidence="17" id="KW-0407">Ion channel</keyword>
<dbReference type="InParanoid" id="A0A2I4AJR9"/>
<evidence type="ECO:0000256" key="18">
    <source>
        <dbReference type="ARBA" id="ARBA00034100"/>
    </source>
</evidence>
<keyword evidence="11" id="KW-0472">Membrane</keyword>
<evidence type="ECO:0000256" key="2">
    <source>
        <dbReference type="ARBA" id="ARBA00022448"/>
    </source>
</evidence>
<keyword evidence="12" id="KW-1015">Disulfide bond</keyword>
<evidence type="ECO:0000256" key="16">
    <source>
        <dbReference type="ARBA" id="ARBA00023286"/>
    </source>
</evidence>
<feature type="compositionally biased region" description="Polar residues" evidence="22">
    <location>
        <begin position="372"/>
        <end position="388"/>
    </location>
</feature>
<dbReference type="GO" id="GO:0045211">
    <property type="term" value="C:postsynaptic membrane"/>
    <property type="evidence" value="ECO:0007669"/>
    <property type="project" value="UniProtKB-SubCell"/>
</dbReference>
<evidence type="ECO:0000256" key="13">
    <source>
        <dbReference type="ARBA" id="ARBA00023170"/>
    </source>
</evidence>
<keyword evidence="3" id="KW-1003">Cell membrane</keyword>
<evidence type="ECO:0000256" key="5">
    <source>
        <dbReference type="ARBA" id="ARBA00022729"/>
    </source>
</evidence>
<feature type="region of interest" description="Disordered" evidence="22">
    <location>
        <begin position="513"/>
        <end position="552"/>
    </location>
</feature>
<proteinExistence type="predicted"/>
<dbReference type="SUPFAM" id="SSF53850">
    <property type="entry name" value="Periplasmic binding protein-like II"/>
    <property type="match status" value="1"/>
</dbReference>
<evidence type="ECO:0000256" key="3">
    <source>
        <dbReference type="ARBA" id="ARBA00022475"/>
    </source>
</evidence>
<evidence type="ECO:0000259" key="24">
    <source>
        <dbReference type="SMART" id="SM00079"/>
    </source>
</evidence>
<keyword evidence="6" id="KW-0106">Calcium</keyword>
<evidence type="ECO:0000313" key="25">
    <source>
        <dbReference type="Proteomes" id="UP000192220"/>
    </source>
</evidence>
<evidence type="ECO:0000256" key="20">
    <source>
        <dbReference type="ARBA" id="ARBA00036634"/>
    </source>
</evidence>
<dbReference type="STRING" id="52670.A0A2I4AJR9"/>
<evidence type="ECO:0000256" key="19">
    <source>
        <dbReference type="ARBA" id="ARBA00036239"/>
    </source>
</evidence>
<evidence type="ECO:0000256" key="7">
    <source>
        <dbReference type="ARBA" id="ARBA00022842"/>
    </source>
</evidence>
<feature type="region of interest" description="Disordered" evidence="22">
    <location>
        <begin position="249"/>
        <end position="297"/>
    </location>
</feature>
<keyword evidence="10" id="KW-0406">Ion transport</keyword>
<feature type="signal peptide" evidence="23">
    <location>
        <begin position="1"/>
        <end position="20"/>
    </location>
</feature>
<evidence type="ECO:0000256" key="4">
    <source>
        <dbReference type="ARBA" id="ARBA00022692"/>
    </source>
</evidence>
<keyword evidence="5 23" id="KW-0732">Signal</keyword>
<keyword evidence="9" id="KW-0770">Synapse</keyword>
<dbReference type="FunFam" id="3.40.190.10:FF:000045">
    <property type="entry name" value="Putative glutamate receptor ionotropic NMDA 3A"/>
    <property type="match status" value="1"/>
</dbReference>
<reference evidence="26" key="1">
    <citation type="submission" date="2025-08" db="UniProtKB">
        <authorList>
            <consortium name="RefSeq"/>
        </authorList>
    </citation>
    <scope>IDENTIFICATION</scope>
</reference>
<keyword evidence="8" id="KW-1133">Transmembrane helix</keyword>
<dbReference type="Proteomes" id="UP000192220">
    <property type="component" value="Unplaced"/>
</dbReference>
<evidence type="ECO:0000256" key="17">
    <source>
        <dbReference type="ARBA" id="ARBA00023303"/>
    </source>
</evidence>
<feature type="coiled-coil region" evidence="21">
    <location>
        <begin position="456"/>
        <end position="483"/>
    </location>
</feature>
<dbReference type="InterPro" id="IPR015683">
    <property type="entry name" value="Ionotropic_Glu_rcpt"/>
</dbReference>
<dbReference type="GeneID" id="106511522"/>
<name>A0A2I4AJR9_AUSLI</name>
<evidence type="ECO:0000256" key="12">
    <source>
        <dbReference type="ARBA" id="ARBA00023157"/>
    </source>
</evidence>
<comment type="subcellular location">
    <subcellularLocation>
        <location evidence="1">Cell membrane</location>
        <topology evidence="1">Multi-pass membrane protein</topology>
    </subcellularLocation>
    <subcellularLocation>
        <location evidence="18">Postsynaptic cell membrane</location>
    </subcellularLocation>
</comment>
<evidence type="ECO:0000256" key="14">
    <source>
        <dbReference type="ARBA" id="ARBA00023180"/>
    </source>
</evidence>
<protein>
    <submittedName>
        <fullName evidence="26">Glutamate receptor ionotropic, NMDA 2D</fullName>
    </submittedName>
</protein>
<accession>A0A2I4AJR9</accession>
<dbReference type="OrthoDB" id="8946673at2759"/>
<sequence>MNLWAIFCLLVLSSYTANLAAVMVGEKTFEEVSGIHDAKLHHPSQGFRFGTVRESSAEDYMKKSFPEMHEYMRRFNKPTTPEGVATLKTDIPQLDAFIMDKALLDYEVSIDADCKLATVGKPFAIEGYGIGLPQGSPLSSNISEFISRYKSDGYMDLLHDKWYKVVPCGNRVFAVTETLQMGISHFSGLFLMLCIGVGGALLTLAGEHGFYRLVLPHIRRRQNLKYWLHTSQKIHRALNMTYEDVKRQRAEKEKSCNLQKTQTASGPPGPPGPPNAPASGTSAKWNNDSSNDAATASTIEARDFRRVQFSLETLNTRRLLARLASSDAKGGGAKVNSRESAKPRLEEINSLYENGGPAASFASLVFSRTASSSAQPSATVSKAPSTVSKAPPTVSKAPPTVVTAHSVSSAPPSVVVTSSFISVPTPTVLITTPSITVPPPASAPAPAPPPPQPGELQELQEQIEQMREKLRVALARRAEIQTTLTKPVVSTTNSLELVTVTTKDTAPPLLTTVTATPAHSPNKKSVTTMTNPPHKVLSKVPSLRNKLANQSR</sequence>
<keyword evidence="21" id="KW-0175">Coiled coil</keyword>
<keyword evidence="25" id="KW-1185">Reference proteome</keyword>
<keyword evidence="16" id="KW-1071">Ligand-gated ion channel</keyword>
<keyword evidence="7" id="KW-0460">Magnesium</keyword>
<dbReference type="GO" id="GO:0015276">
    <property type="term" value="F:ligand-gated monoatomic ion channel activity"/>
    <property type="evidence" value="ECO:0007669"/>
    <property type="project" value="InterPro"/>
</dbReference>
<evidence type="ECO:0000256" key="21">
    <source>
        <dbReference type="SAM" id="Coils"/>
    </source>
</evidence>
<evidence type="ECO:0000256" key="8">
    <source>
        <dbReference type="ARBA" id="ARBA00022989"/>
    </source>
</evidence>
<feature type="compositionally biased region" description="Pro residues" evidence="22">
    <location>
        <begin position="267"/>
        <end position="276"/>
    </location>
</feature>
<dbReference type="PANTHER" id="PTHR18966">
    <property type="entry name" value="IONOTROPIC GLUTAMATE RECEPTOR"/>
    <property type="match status" value="1"/>
</dbReference>
<evidence type="ECO:0000256" key="22">
    <source>
        <dbReference type="SAM" id="MobiDB-lite"/>
    </source>
</evidence>
<evidence type="ECO:0000256" key="11">
    <source>
        <dbReference type="ARBA" id="ARBA00023136"/>
    </source>
</evidence>
<dbReference type="KEGG" id="alim:106511522"/>
<dbReference type="InterPro" id="IPR001320">
    <property type="entry name" value="Iontro_rcpt_C"/>
</dbReference>
<feature type="region of interest" description="Disordered" evidence="22">
    <location>
        <begin position="372"/>
        <end position="399"/>
    </location>
</feature>
<feature type="chain" id="PRO_5014199296" evidence="23">
    <location>
        <begin position="21"/>
        <end position="552"/>
    </location>
</feature>
<evidence type="ECO:0000256" key="6">
    <source>
        <dbReference type="ARBA" id="ARBA00022837"/>
    </source>
</evidence>
<dbReference type="RefSeq" id="XP_013855733.1">
    <property type="nucleotide sequence ID" value="XM_014000279.1"/>
</dbReference>
<keyword evidence="13 26" id="KW-0675">Receptor</keyword>
<keyword evidence="4" id="KW-0812">Transmembrane</keyword>
<evidence type="ECO:0000256" key="15">
    <source>
        <dbReference type="ARBA" id="ARBA00023257"/>
    </source>
</evidence>
<keyword evidence="14" id="KW-0325">Glycoprotein</keyword>
<comment type="catalytic activity">
    <reaction evidence="19">
        <text>Na(+)(in) = Na(+)(out)</text>
        <dbReference type="Rhea" id="RHEA:34963"/>
        <dbReference type="ChEBI" id="CHEBI:29101"/>
    </reaction>
</comment>
<feature type="domain" description="Ionotropic glutamate receptor C-terminal" evidence="24">
    <location>
        <begin position="5"/>
        <end position="165"/>
    </location>
</feature>
<keyword evidence="15" id="KW-0628">Postsynaptic cell membrane</keyword>